<keyword evidence="3" id="KW-1185">Reference proteome</keyword>
<dbReference type="SUPFAM" id="SSF52266">
    <property type="entry name" value="SGNH hydrolase"/>
    <property type="match status" value="1"/>
</dbReference>
<feature type="domain" description="Sialate O-acetylesterase" evidence="2">
    <location>
        <begin position="52"/>
        <end position="285"/>
    </location>
</feature>
<dbReference type="OrthoDB" id="42638at2759"/>
<dbReference type="RefSeq" id="XP_031390302.1">
    <property type="nucleotide sequence ID" value="XM_031534442.1"/>
</dbReference>
<dbReference type="InterPro" id="IPR036514">
    <property type="entry name" value="SGNH_hydro_sf"/>
</dbReference>
<evidence type="ECO:0000256" key="1">
    <source>
        <dbReference type="ARBA" id="ARBA00022801"/>
    </source>
</evidence>
<dbReference type="Proteomes" id="UP000515151">
    <property type="component" value="Chromosome 1"/>
</dbReference>
<sequence length="314" mass="34663">MEFLRLSIWGCILFSIEYIMKAKGEGISRMCRFILLMFLAVAWPVMPEAPPKNIFLLAGQSNMSGRGGVKRDKTGYLAWDGVVPPECEPDPSISRLDANLTWELAKEPLHEGIDAKRINGVGPGMPFAHEILKLKPDYGTIGLVPCALAGSSIDRWQRGTALYDRLMLRANVSVQGGGKIQALLWQQGGSDSESIGDAIAYQPKLSKFFSDVREDLKSPDLIILQIAIAPGKKRFTSLVRSAQFTVEDPNIRTVDTEGMPVEWDHVHLTTQGQIQLGKILASRFLDPPSNQTFNLQGVTFFSPNFSPANSFILT</sequence>
<protein>
    <submittedName>
        <fullName evidence="4">Probable carbohydrate esterase At4g34215</fullName>
    </submittedName>
</protein>
<dbReference type="InterPro" id="IPR005181">
    <property type="entry name" value="SASA"/>
</dbReference>
<dbReference type="AlphaFoldDB" id="A0A6P8CZR9"/>
<reference evidence="3" key="1">
    <citation type="journal article" date="2020" name="Plant Biotechnol. J.">
        <title>The pomegranate (Punica granatum L.) draft genome dissects genetic divergence between soft- and hard-seeded cultivars.</title>
        <authorList>
            <person name="Luo X."/>
            <person name="Li H."/>
            <person name="Wu Z."/>
            <person name="Yao W."/>
            <person name="Zhao P."/>
            <person name="Cao D."/>
            <person name="Yu H."/>
            <person name="Li K."/>
            <person name="Poudel K."/>
            <person name="Zhao D."/>
            <person name="Zhang F."/>
            <person name="Xia X."/>
            <person name="Chen L."/>
            <person name="Wang Q."/>
            <person name="Jing D."/>
            <person name="Cao S."/>
        </authorList>
    </citation>
    <scope>NUCLEOTIDE SEQUENCE [LARGE SCALE GENOMIC DNA]</scope>
    <source>
        <strain evidence="3">cv. Tunisia</strain>
    </source>
</reference>
<dbReference type="PANTHER" id="PTHR31988">
    <property type="entry name" value="ESTERASE, PUTATIVE (DUF303)-RELATED"/>
    <property type="match status" value="1"/>
</dbReference>
<proteinExistence type="predicted"/>
<dbReference type="PANTHER" id="PTHR31988:SF15">
    <property type="entry name" value="ESTERASE, PUTATIVE (DUF303)-RELATED"/>
    <property type="match status" value="1"/>
</dbReference>
<dbReference type="GO" id="GO:0016787">
    <property type="term" value="F:hydrolase activity"/>
    <property type="evidence" value="ECO:0007669"/>
    <property type="project" value="UniProtKB-KW"/>
</dbReference>
<dbReference type="Gene3D" id="3.40.50.1110">
    <property type="entry name" value="SGNH hydrolase"/>
    <property type="match status" value="1"/>
</dbReference>
<name>A0A6P8CZR9_PUNGR</name>
<gene>
    <name evidence="4" type="primary">LOC116202818</name>
</gene>
<organism evidence="3 4">
    <name type="scientific">Punica granatum</name>
    <name type="common">Pomegranate</name>
    <dbReference type="NCBI Taxonomy" id="22663"/>
    <lineage>
        <taxon>Eukaryota</taxon>
        <taxon>Viridiplantae</taxon>
        <taxon>Streptophyta</taxon>
        <taxon>Embryophyta</taxon>
        <taxon>Tracheophyta</taxon>
        <taxon>Spermatophyta</taxon>
        <taxon>Magnoliopsida</taxon>
        <taxon>eudicotyledons</taxon>
        <taxon>Gunneridae</taxon>
        <taxon>Pentapetalae</taxon>
        <taxon>rosids</taxon>
        <taxon>malvids</taxon>
        <taxon>Myrtales</taxon>
        <taxon>Lythraceae</taxon>
        <taxon>Punica</taxon>
    </lineage>
</organism>
<reference evidence="4" key="2">
    <citation type="submission" date="2025-08" db="UniProtKB">
        <authorList>
            <consortium name="RefSeq"/>
        </authorList>
    </citation>
    <scope>IDENTIFICATION</scope>
    <source>
        <tissue evidence="4">Leaf</tissue>
    </source>
</reference>
<keyword evidence="1" id="KW-0378">Hydrolase</keyword>
<accession>A0A6P8CZR9</accession>
<evidence type="ECO:0000313" key="3">
    <source>
        <dbReference type="Proteomes" id="UP000515151"/>
    </source>
</evidence>
<evidence type="ECO:0000259" key="2">
    <source>
        <dbReference type="Pfam" id="PF03629"/>
    </source>
</evidence>
<dbReference type="GeneID" id="116202818"/>
<dbReference type="InterPro" id="IPR052940">
    <property type="entry name" value="Carb_Esterase_6"/>
</dbReference>
<dbReference type="Pfam" id="PF03629">
    <property type="entry name" value="SASA"/>
    <property type="match status" value="1"/>
</dbReference>
<evidence type="ECO:0000313" key="4">
    <source>
        <dbReference type="RefSeq" id="XP_031390302.1"/>
    </source>
</evidence>